<evidence type="ECO:0008006" key="8">
    <source>
        <dbReference type="Google" id="ProtNLM"/>
    </source>
</evidence>
<evidence type="ECO:0000313" key="7">
    <source>
        <dbReference type="Proteomes" id="UP000499080"/>
    </source>
</evidence>
<proteinExistence type="predicted"/>
<keyword evidence="4 5" id="KW-0472">Membrane</keyword>
<keyword evidence="3 5" id="KW-1133">Transmembrane helix</keyword>
<evidence type="ECO:0000256" key="4">
    <source>
        <dbReference type="ARBA" id="ARBA00023136"/>
    </source>
</evidence>
<dbReference type="GO" id="GO:0003676">
    <property type="term" value="F:nucleic acid binding"/>
    <property type="evidence" value="ECO:0007669"/>
    <property type="project" value="InterPro"/>
</dbReference>
<dbReference type="OrthoDB" id="2985014at2759"/>
<dbReference type="InterPro" id="IPR050382">
    <property type="entry name" value="MFS_Na/Anion_cotransporter"/>
</dbReference>
<dbReference type="SUPFAM" id="SSF103473">
    <property type="entry name" value="MFS general substrate transporter"/>
    <property type="match status" value="1"/>
</dbReference>
<protein>
    <recommendedName>
        <fullName evidence="8">Inorganic phosphate cotransporter</fullName>
    </recommendedName>
</protein>
<keyword evidence="7" id="KW-1185">Reference proteome</keyword>
<keyword evidence="2 5" id="KW-0812">Transmembrane</keyword>
<dbReference type="EMBL" id="BGPR01009698">
    <property type="protein sequence ID" value="GBN41717.1"/>
    <property type="molecule type" value="Genomic_DNA"/>
</dbReference>
<feature type="transmembrane region" description="Helical" evidence="5">
    <location>
        <begin position="72"/>
        <end position="91"/>
    </location>
</feature>
<comment type="subcellular location">
    <subcellularLocation>
        <location evidence="1">Membrane</location>
        <topology evidence="1">Multi-pass membrane protein</topology>
    </subcellularLocation>
</comment>
<dbReference type="PANTHER" id="PTHR11662:SF399">
    <property type="entry name" value="FI19708P1-RELATED"/>
    <property type="match status" value="1"/>
</dbReference>
<dbReference type="InterPro" id="IPR036397">
    <property type="entry name" value="RNaseH_sf"/>
</dbReference>
<dbReference type="InterPro" id="IPR036259">
    <property type="entry name" value="MFS_trans_sf"/>
</dbReference>
<evidence type="ECO:0000256" key="1">
    <source>
        <dbReference type="ARBA" id="ARBA00004141"/>
    </source>
</evidence>
<evidence type="ECO:0000313" key="6">
    <source>
        <dbReference type="EMBL" id="GBN41717.1"/>
    </source>
</evidence>
<name>A0A4Y2NUU3_ARAVE</name>
<dbReference type="PANTHER" id="PTHR11662">
    <property type="entry name" value="SOLUTE CARRIER FAMILY 17"/>
    <property type="match status" value="1"/>
</dbReference>
<gene>
    <name evidence="6" type="ORF">AVEN_103547_1</name>
</gene>
<dbReference type="GO" id="GO:0006820">
    <property type="term" value="P:monoatomic anion transport"/>
    <property type="evidence" value="ECO:0007669"/>
    <property type="project" value="TreeGrafter"/>
</dbReference>
<sequence length="218" mass="23499">MSIKTFLAKHGIFIVEHQPYSPDLAQRDFFLFPIVKSVLTGTRFGTVESAQNCESKKDGGDKKGFQEMASGPASNSGTCIGFSAAVLGIYFSGCNGHMSAVIAAVSMFFTGVGTAGSMITSLDMAPRFAGSLSAFTHGAGNWVSFLLPIIVGAITKNKLLKEWHIVFFISISFVMMSGIVFAIFGSAKVQPWNFVEEEVDKDINTEEINTEKEIAPES</sequence>
<evidence type="ECO:0000256" key="5">
    <source>
        <dbReference type="SAM" id="Phobius"/>
    </source>
</evidence>
<evidence type="ECO:0000256" key="3">
    <source>
        <dbReference type="ARBA" id="ARBA00022989"/>
    </source>
</evidence>
<dbReference type="AlphaFoldDB" id="A0A4Y2NUU3"/>
<organism evidence="6 7">
    <name type="scientific">Araneus ventricosus</name>
    <name type="common">Orbweaver spider</name>
    <name type="synonym">Epeira ventricosa</name>
    <dbReference type="NCBI Taxonomy" id="182803"/>
    <lineage>
        <taxon>Eukaryota</taxon>
        <taxon>Metazoa</taxon>
        <taxon>Ecdysozoa</taxon>
        <taxon>Arthropoda</taxon>
        <taxon>Chelicerata</taxon>
        <taxon>Arachnida</taxon>
        <taxon>Araneae</taxon>
        <taxon>Araneomorphae</taxon>
        <taxon>Entelegynae</taxon>
        <taxon>Araneoidea</taxon>
        <taxon>Araneidae</taxon>
        <taxon>Araneus</taxon>
    </lineage>
</organism>
<evidence type="ECO:0000256" key="2">
    <source>
        <dbReference type="ARBA" id="ARBA00022692"/>
    </source>
</evidence>
<dbReference type="GO" id="GO:0016020">
    <property type="term" value="C:membrane"/>
    <property type="evidence" value="ECO:0007669"/>
    <property type="project" value="UniProtKB-SubCell"/>
</dbReference>
<comment type="caution">
    <text evidence="6">The sequence shown here is derived from an EMBL/GenBank/DDBJ whole genome shotgun (WGS) entry which is preliminary data.</text>
</comment>
<dbReference type="GO" id="GO:0022857">
    <property type="term" value="F:transmembrane transporter activity"/>
    <property type="evidence" value="ECO:0007669"/>
    <property type="project" value="TreeGrafter"/>
</dbReference>
<reference evidence="6 7" key="1">
    <citation type="journal article" date="2019" name="Sci. Rep.">
        <title>Orb-weaving spider Araneus ventricosus genome elucidates the spidroin gene catalogue.</title>
        <authorList>
            <person name="Kono N."/>
            <person name="Nakamura H."/>
            <person name="Ohtoshi R."/>
            <person name="Moran D.A.P."/>
            <person name="Shinohara A."/>
            <person name="Yoshida Y."/>
            <person name="Fujiwara M."/>
            <person name="Mori M."/>
            <person name="Tomita M."/>
            <person name="Arakawa K."/>
        </authorList>
    </citation>
    <scope>NUCLEOTIDE SEQUENCE [LARGE SCALE GENOMIC DNA]</scope>
</reference>
<feature type="transmembrane region" description="Helical" evidence="5">
    <location>
        <begin position="163"/>
        <end position="184"/>
    </location>
</feature>
<dbReference type="Gene3D" id="3.30.420.10">
    <property type="entry name" value="Ribonuclease H-like superfamily/Ribonuclease H"/>
    <property type="match status" value="1"/>
</dbReference>
<feature type="transmembrane region" description="Helical" evidence="5">
    <location>
        <begin position="97"/>
        <end position="116"/>
    </location>
</feature>
<accession>A0A4Y2NUU3</accession>
<dbReference type="Proteomes" id="UP000499080">
    <property type="component" value="Unassembled WGS sequence"/>
</dbReference>
<feature type="transmembrane region" description="Helical" evidence="5">
    <location>
        <begin position="128"/>
        <end position="151"/>
    </location>
</feature>